<gene>
    <name evidence="3" type="ORF">FF125_17540</name>
</gene>
<keyword evidence="1" id="KW-0732">Signal</keyword>
<dbReference type="CDD" id="cd12956">
    <property type="entry name" value="CBM_SusE-F_like"/>
    <property type="match status" value="3"/>
</dbReference>
<dbReference type="PROSITE" id="PS51257">
    <property type="entry name" value="PROKAR_LIPOPROTEIN"/>
    <property type="match status" value="1"/>
</dbReference>
<dbReference type="KEGG" id="fbe:FF125_17540"/>
<dbReference type="RefSeq" id="WP_138950995.1">
    <property type="nucleotide sequence ID" value="NZ_CP040749.1"/>
</dbReference>
<keyword evidence="4" id="KW-1185">Reference proteome</keyword>
<organism evidence="3 4">
    <name type="scientific">Aureibaculum algae</name>
    <dbReference type="NCBI Taxonomy" id="2584122"/>
    <lineage>
        <taxon>Bacteria</taxon>
        <taxon>Pseudomonadati</taxon>
        <taxon>Bacteroidota</taxon>
        <taxon>Flavobacteriia</taxon>
        <taxon>Flavobacteriales</taxon>
        <taxon>Flavobacteriaceae</taxon>
        <taxon>Aureibaculum</taxon>
    </lineage>
</organism>
<feature type="domain" description="SusE outer membrane protein" evidence="2">
    <location>
        <begin position="23"/>
        <end position="127"/>
    </location>
</feature>
<accession>A0A5B7TY16</accession>
<name>A0A5B7TY16_9FLAO</name>
<dbReference type="Proteomes" id="UP000306229">
    <property type="component" value="Chromosome"/>
</dbReference>
<sequence>MKNIFYKLLILVVAPLLAVSCDDKDAFAELNSNAVVTANLSNSSVVLEASNADAEALTITWSEPDFGYKAAPSYTIYLDNAGDNFGKPEKISAGKELQKTLTVSELNAILLKLELEQGSPADVEVKVVAELGDYNGIESSAVMLNATAYQDKLDLSTTWGLVGSATVNGWDGPDMPFFQTETADVYVAYVTLVDGAIKFRENNSWDNNYGDTDADGSIEPNGTDITIEAGTYKITLDLAANTWSKELFTWGLVGSATTNAWDGPDMPLEYDPYSDTWKAIVTLVEGEIKVRKNNTWGGDYGDVDSDGILDQEDGNNIAVTAGTYLVTVNLKDLSYSLESIDVWGIVGSATPNAWDGPDTKFKLDYSQENVWYLNNMTLIDGEIKFRQNDAWDVNYGDIDGDKILDTDDGNNIVVTAGTYNFTLDFSNPDSPTYTME</sequence>
<proteinExistence type="predicted"/>
<dbReference type="Gene3D" id="2.60.40.3620">
    <property type="match status" value="3"/>
</dbReference>
<evidence type="ECO:0000313" key="3">
    <source>
        <dbReference type="EMBL" id="QCX40161.1"/>
    </source>
</evidence>
<feature type="chain" id="PRO_5022852754" evidence="1">
    <location>
        <begin position="19"/>
        <end position="436"/>
    </location>
</feature>
<reference evidence="3 4" key="1">
    <citation type="submission" date="2019-05" db="EMBL/GenBank/DDBJ databases">
        <title>Algicella ahnfeltiae gen. nov., sp. nov., a novel marine bacterium of the family Flavobacteriaceae isolated from a red alga.</title>
        <authorList>
            <person name="Nedashkovskaya O.I."/>
            <person name="Kukhlevskiy A.D."/>
            <person name="Kim S.-G."/>
            <person name="Zhukova N.V."/>
            <person name="Mikhailov V.V."/>
        </authorList>
    </citation>
    <scope>NUCLEOTIDE SEQUENCE [LARGE SCALE GENOMIC DNA]</scope>
    <source>
        <strain evidence="3 4">10Alg115</strain>
    </source>
</reference>
<dbReference type="OrthoDB" id="9793489at2"/>
<feature type="signal peptide" evidence="1">
    <location>
        <begin position="1"/>
        <end position="18"/>
    </location>
</feature>
<dbReference type="Pfam" id="PF14292">
    <property type="entry name" value="SusE"/>
    <property type="match status" value="1"/>
</dbReference>
<protein>
    <submittedName>
        <fullName evidence="3">SusF/SusE family outer membrane protein</fullName>
    </submittedName>
</protein>
<evidence type="ECO:0000259" key="2">
    <source>
        <dbReference type="Pfam" id="PF14292"/>
    </source>
</evidence>
<dbReference type="EMBL" id="CP040749">
    <property type="protein sequence ID" value="QCX40161.1"/>
    <property type="molecule type" value="Genomic_DNA"/>
</dbReference>
<dbReference type="AlphaFoldDB" id="A0A5B7TY16"/>
<evidence type="ECO:0000256" key="1">
    <source>
        <dbReference type="SAM" id="SignalP"/>
    </source>
</evidence>
<evidence type="ECO:0000313" key="4">
    <source>
        <dbReference type="Proteomes" id="UP000306229"/>
    </source>
</evidence>
<dbReference type="InterPro" id="IPR025970">
    <property type="entry name" value="SusE"/>
</dbReference>